<evidence type="ECO:0000313" key="4">
    <source>
        <dbReference type="EMBL" id="MDQ0365722.1"/>
    </source>
</evidence>
<feature type="domain" description="HTH tetR-type" evidence="3">
    <location>
        <begin position="11"/>
        <end position="71"/>
    </location>
</feature>
<comment type="caution">
    <text evidence="4">The sequence shown here is derived from an EMBL/GenBank/DDBJ whole genome shotgun (WGS) entry which is preliminary data.</text>
</comment>
<dbReference type="Pfam" id="PF00440">
    <property type="entry name" value="TetR_N"/>
    <property type="match status" value="1"/>
</dbReference>
<evidence type="ECO:0000259" key="3">
    <source>
        <dbReference type="PROSITE" id="PS50977"/>
    </source>
</evidence>
<feature type="DNA-binding region" description="H-T-H motif" evidence="2">
    <location>
        <begin position="34"/>
        <end position="53"/>
    </location>
</feature>
<sequence>MARMTRAEMQEHNRRKVIAAARAEFLTRGFREAKIDDIAERAELTRGAVYSNFPSKRALYFTVLAQDAASATLPPATDMPATAADALAAFARAWTGRLPLSTDTPRLDAELLPEIVVARSLHEPFAQLTSLAAITLGMTLELLEDARDRMVRTAEVALTTLYGATQLSTAAPLFTDPFAIAASVAHLSRLDLGDGWPPPHLPFTTPAVAADEPWAAPPATDALRGEAVPWQEDGIVAILGLHRLAAVEEALRAAGGRPVTLALVTGDPAELGPLARLCVADLAVCLRAAVPPAGLPGLRVVHDEDGVVAEAARVSAVSDGTEVALRLTAGRVTARATGYGACHAAASLAGPG</sequence>
<evidence type="ECO:0000313" key="5">
    <source>
        <dbReference type="Proteomes" id="UP001240236"/>
    </source>
</evidence>
<keyword evidence="5" id="KW-1185">Reference proteome</keyword>
<proteinExistence type="predicted"/>
<reference evidence="4 5" key="1">
    <citation type="submission" date="2023-07" db="EMBL/GenBank/DDBJ databases">
        <title>Sequencing the genomes of 1000 actinobacteria strains.</title>
        <authorList>
            <person name="Klenk H.-P."/>
        </authorList>
    </citation>
    <scope>NUCLEOTIDE SEQUENCE [LARGE SCALE GENOMIC DNA]</scope>
    <source>
        <strain evidence="4 5">DSM 44709</strain>
    </source>
</reference>
<dbReference type="Proteomes" id="UP001240236">
    <property type="component" value="Unassembled WGS sequence"/>
</dbReference>
<dbReference type="AlphaFoldDB" id="A0AAE3VYN0"/>
<keyword evidence="1 2" id="KW-0238">DNA-binding</keyword>
<evidence type="ECO:0000256" key="2">
    <source>
        <dbReference type="PROSITE-ProRule" id="PRU00335"/>
    </source>
</evidence>
<protein>
    <submittedName>
        <fullName evidence="4">AcrR family transcriptional regulator</fullName>
    </submittedName>
</protein>
<dbReference type="InterPro" id="IPR001647">
    <property type="entry name" value="HTH_TetR"/>
</dbReference>
<dbReference type="PRINTS" id="PR00455">
    <property type="entry name" value="HTHTETR"/>
</dbReference>
<dbReference type="InterPro" id="IPR050109">
    <property type="entry name" value="HTH-type_TetR-like_transc_reg"/>
</dbReference>
<gene>
    <name evidence="4" type="ORF">J2S42_002391</name>
</gene>
<dbReference type="GO" id="GO:0000976">
    <property type="term" value="F:transcription cis-regulatory region binding"/>
    <property type="evidence" value="ECO:0007669"/>
    <property type="project" value="TreeGrafter"/>
</dbReference>
<dbReference type="InterPro" id="IPR009057">
    <property type="entry name" value="Homeodomain-like_sf"/>
</dbReference>
<dbReference type="SUPFAM" id="SSF46689">
    <property type="entry name" value="Homeodomain-like"/>
    <property type="match status" value="1"/>
</dbReference>
<dbReference type="PROSITE" id="PS50977">
    <property type="entry name" value="HTH_TETR_2"/>
    <property type="match status" value="1"/>
</dbReference>
<name>A0AAE3VYN0_9ACTN</name>
<accession>A0AAE3VYN0</accession>
<dbReference type="PANTHER" id="PTHR30055:SF226">
    <property type="entry name" value="HTH-TYPE TRANSCRIPTIONAL REGULATOR PKSA"/>
    <property type="match status" value="1"/>
</dbReference>
<dbReference type="EMBL" id="JAUSUZ010000001">
    <property type="protein sequence ID" value="MDQ0365722.1"/>
    <property type="molecule type" value="Genomic_DNA"/>
</dbReference>
<dbReference type="Gene3D" id="1.10.357.10">
    <property type="entry name" value="Tetracycline Repressor, domain 2"/>
    <property type="match status" value="1"/>
</dbReference>
<evidence type="ECO:0000256" key="1">
    <source>
        <dbReference type="ARBA" id="ARBA00023125"/>
    </source>
</evidence>
<organism evidence="4 5">
    <name type="scientific">Catenuloplanes indicus</name>
    <dbReference type="NCBI Taxonomy" id="137267"/>
    <lineage>
        <taxon>Bacteria</taxon>
        <taxon>Bacillati</taxon>
        <taxon>Actinomycetota</taxon>
        <taxon>Actinomycetes</taxon>
        <taxon>Micromonosporales</taxon>
        <taxon>Micromonosporaceae</taxon>
        <taxon>Catenuloplanes</taxon>
    </lineage>
</organism>
<dbReference type="GO" id="GO:0003700">
    <property type="term" value="F:DNA-binding transcription factor activity"/>
    <property type="evidence" value="ECO:0007669"/>
    <property type="project" value="TreeGrafter"/>
</dbReference>
<dbReference type="PANTHER" id="PTHR30055">
    <property type="entry name" value="HTH-TYPE TRANSCRIPTIONAL REGULATOR RUTR"/>
    <property type="match status" value="1"/>
</dbReference>